<feature type="region of interest" description="Disordered" evidence="13">
    <location>
        <begin position="1"/>
        <end position="78"/>
    </location>
</feature>
<dbReference type="CDD" id="cd16615">
    <property type="entry name" value="RING-HC_ZNF598"/>
    <property type="match status" value="1"/>
</dbReference>
<dbReference type="GO" id="GO:0008270">
    <property type="term" value="F:zinc ion binding"/>
    <property type="evidence" value="ECO:0007669"/>
    <property type="project" value="UniProtKB-KW"/>
</dbReference>
<dbReference type="InterPro" id="IPR001841">
    <property type="entry name" value="Znf_RING"/>
</dbReference>
<evidence type="ECO:0000256" key="1">
    <source>
        <dbReference type="ARBA" id="ARBA00000900"/>
    </source>
</evidence>
<keyword evidence="16" id="KW-1185">Reference proteome</keyword>
<keyword evidence="8" id="KW-0479">Metal-binding</keyword>
<dbReference type="GO" id="GO:0016567">
    <property type="term" value="P:protein ubiquitination"/>
    <property type="evidence" value="ECO:0007669"/>
    <property type="project" value="TreeGrafter"/>
</dbReference>
<dbReference type="AlphaFoldDB" id="A0A9P4TYJ0"/>
<evidence type="ECO:0000256" key="12">
    <source>
        <dbReference type="PROSITE-ProRule" id="PRU00175"/>
    </source>
</evidence>
<dbReference type="InterPro" id="IPR013087">
    <property type="entry name" value="Znf_C2H2_type"/>
</dbReference>
<keyword evidence="6" id="KW-0597">Phosphoprotein</keyword>
<dbReference type="Gene3D" id="3.30.40.10">
    <property type="entry name" value="Zinc/RING finger domain, C3HC4 (zinc finger)"/>
    <property type="match status" value="1"/>
</dbReference>
<reference evidence="15" key="1">
    <citation type="journal article" date="2020" name="Stud. Mycol.">
        <title>101 Dothideomycetes genomes: a test case for predicting lifestyles and emergence of pathogens.</title>
        <authorList>
            <person name="Haridas S."/>
            <person name="Albert R."/>
            <person name="Binder M."/>
            <person name="Bloem J."/>
            <person name="Labutti K."/>
            <person name="Salamov A."/>
            <person name="Andreopoulos B."/>
            <person name="Baker S."/>
            <person name="Barry K."/>
            <person name="Bills G."/>
            <person name="Bluhm B."/>
            <person name="Cannon C."/>
            <person name="Castanera R."/>
            <person name="Culley D."/>
            <person name="Daum C."/>
            <person name="Ezra D."/>
            <person name="Gonzalez J."/>
            <person name="Henrissat B."/>
            <person name="Kuo A."/>
            <person name="Liang C."/>
            <person name="Lipzen A."/>
            <person name="Lutzoni F."/>
            <person name="Magnuson J."/>
            <person name="Mondo S."/>
            <person name="Nolan M."/>
            <person name="Ohm R."/>
            <person name="Pangilinan J."/>
            <person name="Park H.-J."/>
            <person name="Ramirez L."/>
            <person name="Alfaro M."/>
            <person name="Sun H."/>
            <person name="Tritt A."/>
            <person name="Yoshinaga Y."/>
            <person name="Zwiers L.-H."/>
            <person name="Turgeon B."/>
            <person name="Goodwin S."/>
            <person name="Spatafora J."/>
            <person name="Crous P."/>
            <person name="Grigoriev I."/>
        </authorList>
    </citation>
    <scope>NUCLEOTIDE SEQUENCE</scope>
    <source>
        <strain evidence="15">CBS 130266</strain>
    </source>
</reference>
<accession>A0A9P4TYJ0</accession>
<dbReference type="GO" id="GO:0061630">
    <property type="term" value="F:ubiquitin protein ligase activity"/>
    <property type="evidence" value="ECO:0007669"/>
    <property type="project" value="UniProtKB-EC"/>
</dbReference>
<feature type="region of interest" description="Disordered" evidence="13">
    <location>
        <begin position="469"/>
        <end position="527"/>
    </location>
</feature>
<evidence type="ECO:0000256" key="10">
    <source>
        <dbReference type="ARBA" id="ARBA00022833"/>
    </source>
</evidence>
<keyword evidence="9 12" id="KW-0863">Zinc-finger</keyword>
<feature type="compositionally biased region" description="Basic and acidic residues" evidence="13">
    <location>
        <begin position="69"/>
        <end position="78"/>
    </location>
</feature>
<dbReference type="PROSITE" id="PS50089">
    <property type="entry name" value="ZF_RING_2"/>
    <property type="match status" value="1"/>
</dbReference>
<evidence type="ECO:0000313" key="15">
    <source>
        <dbReference type="EMBL" id="KAF2429938.1"/>
    </source>
</evidence>
<comment type="similarity">
    <text evidence="11">Belongs to the ZNF598/HEL2 family.</text>
</comment>
<evidence type="ECO:0000256" key="8">
    <source>
        <dbReference type="ARBA" id="ARBA00022723"/>
    </source>
</evidence>
<evidence type="ECO:0000256" key="3">
    <source>
        <dbReference type="ARBA" id="ARBA00004906"/>
    </source>
</evidence>
<dbReference type="InterPro" id="IPR044288">
    <property type="entry name" value="ZNF598/HEL2"/>
</dbReference>
<feature type="compositionally biased region" description="Polar residues" evidence="13">
    <location>
        <begin position="752"/>
        <end position="772"/>
    </location>
</feature>
<feature type="compositionally biased region" description="Polar residues" evidence="13">
    <location>
        <begin position="730"/>
        <end position="745"/>
    </location>
</feature>
<proteinExistence type="inferred from homology"/>
<name>A0A9P4TYJ0_9PEZI</name>
<evidence type="ECO:0000313" key="16">
    <source>
        <dbReference type="Proteomes" id="UP000800235"/>
    </source>
</evidence>
<dbReference type="EC" id="2.3.2.27" evidence="4"/>
<feature type="compositionally biased region" description="Low complexity" evidence="13">
    <location>
        <begin position="690"/>
        <end position="715"/>
    </location>
</feature>
<dbReference type="OrthoDB" id="3838338at2759"/>
<dbReference type="InterPro" id="IPR013083">
    <property type="entry name" value="Znf_RING/FYVE/PHD"/>
</dbReference>
<dbReference type="InterPro" id="IPR056437">
    <property type="entry name" value="Znf-C2H2_ZNF598/HEL2"/>
</dbReference>
<comment type="catalytic activity">
    <reaction evidence="1">
        <text>S-ubiquitinyl-[E2 ubiquitin-conjugating enzyme]-L-cysteine + [acceptor protein]-L-lysine = [E2 ubiquitin-conjugating enzyme]-L-cysteine + N(6)-ubiquitinyl-[acceptor protein]-L-lysine.</text>
        <dbReference type="EC" id="2.3.2.27"/>
    </reaction>
</comment>
<keyword evidence="5" id="KW-0963">Cytoplasm</keyword>
<dbReference type="InterPro" id="IPR057634">
    <property type="entry name" value="PAH_ZNF598/HEL2"/>
</dbReference>
<feature type="compositionally biased region" description="Gly residues" evidence="13">
    <location>
        <begin position="9"/>
        <end position="19"/>
    </location>
</feature>
<feature type="domain" description="RING-type" evidence="14">
    <location>
        <begin position="116"/>
        <end position="156"/>
    </location>
</feature>
<evidence type="ECO:0000256" key="13">
    <source>
        <dbReference type="SAM" id="MobiDB-lite"/>
    </source>
</evidence>
<protein>
    <recommendedName>
        <fullName evidence="4">RING-type E3 ubiquitin transferase</fullName>
        <ecNumber evidence="4">2.3.2.27</ecNumber>
    </recommendedName>
</protein>
<dbReference type="GO" id="GO:0005737">
    <property type="term" value="C:cytoplasm"/>
    <property type="evidence" value="ECO:0007669"/>
    <property type="project" value="UniProtKB-SubCell"/>
</dbReference>
<dbReference type="Pfam" id="PF25447">
    <property type="entry name" value="RING_ZNF598"/>
    <property type="match status" value="1"/>
</dbReference>
<comment type="subcellular location">
    <subcellularLocation>
        <location evidence="2">Cytoplasm</location>
    </subcellularLocation>
</comment>
<evidence type="ECO:0000259" key="14">
    <source>
        <dbReference type="PROSITE" id="PS50089"/>
    </source>
</evidence>
<evidence type="ECO:0000256" key="9">
    <source>
        <dbReference type="ARBA" id="ARBA00022771"/>
    </source>
</evidence>
<feature type="region of interest" description="Disordered" evidence="13">
    <location>
        <begin position="685"/>
        <end position="800"/>
    </location>
</feature>
<keyword evidence="7" id="KW-0808">Transferase</keyword>
<comment type="caution">
    <text evidence="15">The sequence shown here is derived from an EMBL/GenBank/DDBJ whole genome shotgun (WGS) entry which is preliminary data.</text>
</comment>
<organism evidence="15 16">
    <name type="scientific">Tothia fuscella</name>
    <dbReference type="NCBI Taxonomy" id="1048955"/>
    <lineage>
        <taxon>Eukaryota</taxon>
        <taxon>Fungi</taxon>
        <taxon>Dikarya</taxon>
        <taxon>Ascomycota</taxon>
        <taxon>Pezizomycotina</taxon>
        <taxon>Dothideomycetes</taxon>
        <taxon>Pleosporomycetidae</taxon>
        <taxon>Venturiales</taxon>
        <taxon>Cylindrosympodiaceae</taxon>
        <taxon>Tothia</taxon>
    </lineage>
</organism>
<dbReference type="Pfam" id="PF23230">
    <property type="entry name" value="zf-C2H2_13"/>
    <property type="match status" value="1"/>
</dbReference>
<comment type="pathway">
    <text evidence="3">Protein modification; protein ubiquitination.</text>
</comment>
<feature type="compositionally biased region" description="Basic residues" evidence="13">
    <location>
        <begin position="47"/>
        <end position="59"/>
    </location>
</feature>
<dbReference type="EMBL" id="MU007043">
    <property type="protein sequence ID" value="KAF2429938.1"/>
    <property type="molecule type" value="Genomic_DNA"/>
</dbReference>
<dbReference type="PANTHER" id="PTHR22938:SF0">
    <property type="entry name" value="E3 UBIQUITIN-PROTEIN LIGASE ZNF598"/>
    <property type="match status" value="1"/>
</dbReference>
<gene>
    <name evidence="15" type="ORF">EJ08DRAFT_734659</name>
</gene>
<evidence type="ECO:0000256" key="11">
    <source>
        <dbReference type="ARBA" id="ARBA00035113"/>
    </source>
</evidence>
<dbReference type="PANTHER" id="PTHR22938">
    <property type="entry name" value="ZINC FINGER PROTEIN 598"/>
    <property type="match status" value="1"/>
</dbReference>
<evidence type="ECO:0000256" key="6">
    <source>
        <dbReference type="ARBA" id="ARBA00022553"/>
    </source>
</evidence>
<dbReference type="Pfam" id="PF23202">
    <property type="entry name" value="PAH_ZNF598"/>
    <property type="match status" value="1"/>
</dbReference>
<dbReference type="SUPFAM" id="SSF57850">
    <property type="entry name" value="RING/U-box"/>
    <property type="match status" value="1"/>
</dbReference>
<evidence type="ECO:0000256" key="5">
    <source>
        <dbReference type="ARBA" id="ARBA00022490"/>
    </source>
</evidence>
<evidence type="ECO:0000256" key="7">
    <source>
        <dbReference type="ARBA" id="ARBA00022679"/>
    </source>
</evidence>
<evidence type="ECO:0000256" key="4">
    <source>
        <dbReference type="ARBA" id="ARBA00012483"/>
    </source>
</evidence>
<dbReference type="SMART" id="SM00355">
    <property type="entry name" value="ZnF_C2H2"/>
    <property type="match status" value="5"/>
</dbReference>
<dbReference type="GO" id="GO:0043022">
    <property type="term" value="F:ribosome binding"/>
    <property type="evidence" value="ECO:0007669"/>
    <property type="project" value="TreeGrafter"/>
</dbReference>
<dbReference type="InterPro" id="IPR041888">
    <property type="entry name" value="RING-HC_ZNF598/HEL2"/>
</dbReference>
<dbReference type="GO" id="GO:0072344">
    <property type="term" value="P:rescue of stalled ribosome"/>
    <property type="evidence" value="ECO:0007669"/>
    <property type="project" value="InterPro"/>
</dbReference>
<sequence>MADAAPPARGGGRGRGRGNGQRVPRGGSQGTNGAEQPDPTSPNARGGRQRGGRGGRGRGRGGSAFVAQEQDRLEPRNAKAIREEILASGRADLEGKGKNPLSGEVEAEDEEDAEVCFICASPVIHQALSPCNHRTCHICALRLRALYKTRACAHCRSLSDSVIFTDDTERRYEDFQDGKFFKIDPNLGIKYDKAEMYEDTLVLLRYNCPNEDCDVACLGWPDLHRHVKNVHHQWMCDLCARNKKVFTHEHELFSHNDLRKHEKFGDDNPGAIDQTGFKGHPECGFCRIRFYGDDELYVHCREKHEKCHICDRRNPQRNPDYYQDYNNLELHFRKDHFLCPDAECLEKKFVVFESEIDLKAHQVEAHPGGMSGQALRDARRVDMRNFGQFHERYQPERGRGRGRREGPGRESGRGRDPNSEPLPQSSAQSIGRAELAFQREQAIQSERAIQSAQSIAPRTFGGRLTAAEPALAVRPTTQTPSSIHPPRSTPENSFPSLSSLRPTLDSRAPRPTSPAPEITETPQEKARRLRHSAVIERASGMLGNDQRKIAEFRDKISSFKNSKITAPELIEAFFSLFDRPTAEVGKLVKELAEIFEIASHRESLLKAWNDWKAINEDYPSLPGSSAASTTGTAPSYGSKRVLKLKTSTAPSARSAVGKTGGWGSTSNASLFPSLPAGAASRSKASVTPWAGSSSGSASRAQAPPSRPVSRPAASAMTGSTDAFPALPMASRSTGVYSSLGSTSSGVLRPKNLPTTASPWGGVSTASSGTDTPNAEAESETLDNQKKRGNKKKGQTLLRFG</sequence>
<feature type="region of interest" description="Disordered" evidence="13">
    <location>
        <begin position="386"/>
        <end position="429"/>
    </location>
</feature>
<feature type="compositionally biased region" description="Basic and acidic residues" evidence="13">
    <location>
        <begin position="386"/>
        <end position="418"/>
    </location>
</feature>
<keyword evidence="10" id="KW-0862">Zinc</keyword>
<feature type="compositionally biased region" description="Polar residues" evidence="13">
    <location>
        <begin position="489"/>
        <end position="501"/>
    </location>
</feature>
<dbReference type="Proteomes" id="UP000800235">
    <property type="component" value="Unassembled WGS sequence"/>
</dbReference>
<evidence type="ECO:0000256" key="2">
    <source>
        <dbReference type="ARBA" id="ARBA00004496"/>
    </source>
</evidence>